<evidence type="ECO:0000259" key="6">
    <source>
        <dbReference type="Pfam" id="PF26049"/>
    </source>
</evidence>
<name>A0A6N7VUH6_9ACTO</name>
<reference evidence="7 8" key="1">
    <citation type="submission" date="2019-08" db="EMBL/GenBank/DDBJ databases">
        <title>In-depth cultivation of the pig gut microbiome towards novel bacterial diversity and tailored functional studies.</title>
        <authorList>
            <person name="Wylensek D."/>
            <person name="Hitch T.C.A."/>
            <person name="Clavel T."/>
        </authorList>
    </citation>
    <scope>NUCLEOTIDE SEQUENCE [LARGE SCALE GENOMIC DNA]</scope>
    <source>
        <strain evidence="7 8">WB03_NA08</strain>
    </source>
</reference>
<gene>
    <name evidence="7" type="ORF">FYJ24_07600</name>
</gene>
<dbReference type="PANTHER" id="PTHR47816">
    <property type="entry name" value="RIBOSOMAL RNA SMALL SUBUNIT METHYLTRANSFERASE C"/>
    <property type="match status" value="1"/>
</dbReference>
<dbReference type="InterPro" id="IPR029063">
    <property type="entry name" value="SAM-dependent_MTases_sf"/>
</dbReference>
<evidence type="ECO:0000256" key="2">
    <source>
        <dbReference type="ARBA" id="ARBA00022552"/>
    </source>
</evidence>
<evidence type="ECO:0000313" key="8">
    <source>
        <dbReference type="Proteomes" id="UP000470875"/>
    </source>
</evidence>
<dbReference type="InterPro" id="IPR046977">
    <property type="entry name" value="RsmC/RlmG"/>
</dbReference>
<dbReference type="PANTHER" id="PTHR47816:SF5">
    <property type="entry name" value="RIBOSOMAL RNA LARGE SUBUNIT METHYLTRANSFERASE G"/>
    <property type="match status" value="1"/>
</dbReference>
<dbReference type="InterPro" id="IPR002052">
    <property type="entry name" value="DNA_methylase_N6_adenine_CS"/>
</dbReference>
<dbReference type="PROSITE" id="PS00092">
    <property type="entry name" value="N6_MTASE"/>
    <property type="match status" value="1"/>
</dbReference>
<dbReference type="GO" id="GO:0032259">
    <property type="term" value="P:methylation"/>
    <property type="evidence" value="ECO:0007669"/>
    <property type="project" value="UniProtKB-KW"/>
</dbReference>
<proteinExistence type="predicted"/>
<keyword evidence="1" id="KW-0963">Cytoplasm</keyword>
<dbReference type="Proteomes" id="UP000470875">
    <property type="component" value="Unassembled WGS sequence"/>
</dbReference>
<dbReference type="Pfam" id="PF05175">
    <property type="entry name" value="MTS"/>
    <property type="match status" value="1"/>
</dbReference>
<evidence type="ECO:0000256" key="3">
    <source>
        <dbReference type="ARBA" id="ARBA00022603"/>
    </source>
</evidence>
<keyword evidence="4 7" id="KW-0808">Transferase</keyword>
<keyword evidence="3 7" id="KW-0489">Methyltransferase</keyword>
<dbReference type="EMBL" id="VULO01000008">
    <property type="protein sequence ID" value="MSS84630.1"/>
    <property type="molecule type" value="Genomic_DNA"/>
</dbReference>
<keyword evidence="2" id="KW-0698">rRNA processing</keyword>
<evidence type="ECO:0000313" key="7">
    <source>
        <dbReference type="EMBL" id="MSS84630.1"/>
    </source>
</evidence>
<evidence type="ECO:0000259" key="5">
    <source>
        <dbReference type="Pfam" id="PF05175"/>
    </source>
</evidence>
<dbReference type="GO" id="GO:0003676">
    <property type="term" value="F:nucleic acid binding"/>
    <property type="evidence" value="ECO:0007669"/>
    <property type="project" value="InterPro"/>
</dbReference>
<dbReference type="AlphaFoldDB" id="A0A6N7VUH6"/>
<protein>
    <submittedName>
        <fullName evidence="7">Methyltransferase</fullName>
    </submittedName>
</protein>
<feature type="domain" description="Methyltransferase small" evidence="5">
    <location>
        <begin position="211"/>
        <end position="390"/>
    </location>
</feature>
<keyword evidence="8" id="KW-1185">Reference proteome</keyword>
<dbReference type="InterPro" id="IPR058679">
    <property type="entry name" value="RlmG_N"/>
</dbReference>
<dbReference type="Gene3D" id="3.40.50.150">
    <property type="entry name" value="Vaccinia Virus protein VP39"/>
    <property type="match status" value="2"/>
</dbReference>
<organism evidence="7 8">
    <name type="scientific">Scrofimicrobium canadense</name>
    <dbReference type="NCBI Taxonomy" id="2652290"/>
    <lineage>
        <taxon>Bacteria</taxon>
        <taxon>Bacillati</taxon>
        <taxon>Actinomycetota</taxon>
        <taxon>Actinomycetes</taxon>
        <taxon>Actinomycetales</taxon>
        <taxon>Actinomycetaceae</taxon>
        <taxon>Scrofimicrobium</taxon>
    </lineage>
</organism>
<dbReference type="GO" id="GO:0008170">
    <property type="term" value="F:N-methyltransferase activity"/>
    <property type="evidence" value="ECO:0007669"/>
    <property type="project" value="UniProtKB-ARBA"/>
</dbReference>
<accession>A0A6N7VUH6</accession>
<dbReference type="Pfam" id="PF26049">
    <property type="entry name" value="RLMG_N"/>
    <property type="match status" value="1"/>
</dbReference>
<feature type="domain" description="RlmG N-terminal" evidence="6">
    <location>
        <begin position="13"/>
        <end position="186"/>
    </location>
</feature>
<dbReference type="InterPro" id="IPR007848">
    <property type="entry name" value="Small_mtfrase_dom"/>
</dbReference>
<evidence type="ECO:0000256" key="1">
    <source>
        <dbReference type="ARBA" id="ARBA00022490"/>
    </source>
</evidence>
<comment type="caution">
    <text evidence="7">The sequence shown here is derived from an EMBL/GenBank/DDBJ whole genome shotgun (WGS) entry which is preliminary data.</text>
</comment>
<dbReference type="CDD" id="cd02440">
    <property type="entry name" value="AdoMet_MTases"/>
    <property type="match status" value="1"/>
</dbReference>
<dbReference type="GO" id="GO:0006364">
    <property type="term" value="P:rRNA processing"/>
    <property type="evidence" value="ECO:0007669"/>
    <property type="project" value="UniProtKB-KW"/>
</dbReference>
<sequence>MFGGFLMEHFPLTQLRRWPDWESNNLFASDAADRLILDNAKQKIADNPAGTVLTVEDSYGALALGAHALGARSIRSIQDSAIAEAALKANARRLFQVGSLEELGIAHCGWTPSAFDGVDLILMRVPKDLGLLRMIAELAARFASPHVTVIAGAMTKHLPARATDSFHASFASVSRSLAERKARVILALQPIRHEGDWHLPFVDEVDPDLHMTVSSLPGVFSHASVDIGTRFLISQLTSDNLPDSVNLAVDLGCGSGLLTSHLLKVLPHASVVATDISSLATLSTERTIAMNGPYTSQMDEAKRYTVRRDMGLSRQEDASVDLIVCNPPFHSGHAVNPHAARSLFVDAARTLKPGGTLITVFNSHLPHKRTLERIVGPTTQIARNHKFTVTRTLRI</sequence>
<evidence type="ECO:0000256" key="4">
    <source>
        <dbReference type="ARBA" id="ARBA00022679"/>
    </source>
</evidence>
<dbReference type="GO" id="GO:0008757">
    <property type="term" value="F:S-adenosylmethionine-dependent methyltransferase activity"/>
    <property type="evidence" value="ECO:0007669"/>
    <property type="project" value="InterPro"/>
</dbReference>
<dbReference type="SUPFAM" id="SSF53335">
    <property type="entry name" value="S-adenosyl-L-methionine-dependent methyltransferases"/>
    <property type="match status" value="1"/>
</dbReference>